<dbReference type="PANTHER" id="PTHR32385">
    <property type="entry name" value="MANNOSYL PHOSPHORYLINOSITOL CERAMIDE SYNTHASE"/>
    <property type="match status" value="1"/>
</dbReference>
<dbReference type="EC" id="2.4.1.-" evidence="1"/>
<dbReference type="HOGENOM" id="CLU_068623_1_1_10"/>
<organism evidence="1 2">
    <name type="scientific">Prevotella multiformis DSM 16608</name>
    <dbReference type="NCBI Taxonomy" id="888743"/>
    <lineage>
        <taxon>Bacteria</taxon>
        <taxon>Pseudomonadati</taxon>
        <taxon>Bacteroidota</taxon>
        <taxon>Bacteroidia</taxon>
        <taxon>Bacteroidales</taxon>
        <taxon>Prevotellaceae</taxon>
        <taxon>Prevotella</taxon>
    </lineage>
</organism>
<dbReference type="AlphaFoldDB" id="F0F886"/>
<gene>
    <name evidence="1" type="ORF">HMPREF9141_1803</name>
</gene>
<reference evidence="1 2" key="1">
    <citation type="submission" date="2011-01" db="EMBL/GenBank/DDBJ databases">
        <authorList>
            <person name="Muzny D."/>
            <person name="Qin X."/>
            <person name="Deng J."/>
            <person name="Jiang H."/>
            <person name="Liu Y."/>
            <person name="Qu J."/>
            <person name="Song X.-Z."/>
            <person name="Zhang L."/>
            <person name="Thornton R."/>
            <person name="Coyle M."/>
            <person name="Francisco L."/>
            <person name="Jackson L."/>
            <person name="Javaid M."/>
            <person name="Korchina V."/>
            <person name="Kovar C."/>
            <person name="Mata R."/>
            <person name="Mathew T."/>
            <person name="Ngo R."/>
            <person name="Nguyen L."/>
            <person name="Nguyen N."/>
            <person name="Okwuonu G."/>
            <person name="Ongeri F."/>
            <person name="Pham C."/>
            <person name="Simmons D."/>
            <person name="Wilczek-Boney K."/>
            <person name="Hale W."/>
            <person name="Jakkamsetti A."/>
            <person name="Pham P."/>
            <person name="Ruth R."/>
            <person name="San Lucas F."/>
            <person name="Warren J."/>
            <person name="Zhang J."/>
            <person name="Zhao Z."/>
            <person name="Zhou C."/>
            <person name="Zhu D."/>
            <person name="Lee S."/>
            <person name="Bess C."/>
            <person name="Blankenburg K."/>
            <person name="Forbes L."/>
            <person name="Fu Q."/>
            <person name="Gubbala S."/>
            <person name="Hirani K."/>
            <person name="Jayaseelan J.C."/>
            <person name="Lara F."/>
            <person name="Munidasa M."/>
            <person name="Palculict T."/>
            <person name="Patil S."/>
            <person name="Pu L.-L."/>
            <person name="Saada N."/>
            <person name="Tang L."/>
            <person name="Weissenberger G."/>
            <person name="Zhu Y."/>
            <person name="Hemphill L."/>
            <person name="Shang Y."/>
            <person name="Youmans B."/>
            <person name="Ayvaz T."/>
            <person name="Ross M."/>
            <person name="Santibanez J."/>
            <person name="Aqrawi P."/>
            <person name="Gross S."/>
            <person name="Joshi V."/>
            <person name="Fowler G."/>
            <person name="Nazareth L."/>
            <person name="Reid J."/>
            <person name="Worley K."/>
            <person name="Petrosino J."/>
            <person name="Highlander S."/>
            <person name="Gibbs R."/>
        </authorList>
    </citation>
    <scope>NUCLEOTIDE SEQUENCE [LARGE SCALE GENOMIC DNA]</scope>
    <source>
        <strain evidence="1 2">DSM 16608</strain>
    </source>
</reference>
<dbReference type="InterPro" id="IPR029044">
    <property type="entry name" value="Nucleotide-diphossugar_trans"/>
</dbReference>
<dbReference type="Pfam" id="PF05704">
    <property type="entry name" value="Caps_synth"/>
    <property type="match status" value="1"/>
</dbReference>
<dbReference type="GO" id="GO:0016020">
    <property type="term" value="C:membrane"/>
    <property type="evidence" value="ECO:0007669"/>
    <property type="project" value="GOC"/>
</dbReference>
<dbReference type="GO" id="GO:0051999">
    <property type="term" value="P:mannosyl-inositol phosphorylceramide biosynthetic process"/>
    <property type="evidence" value="ECO:0007669"/>
    <property type="project" value="TreeGrafter"/>
</dbReference>
<dbReference type="STRING" id="888743.HMPREF9141_1803"/>
<dbReference type="InterPro" id="IPR008441">
    <property type="entry name" value="AfumC-like_glycosyl_Trfase"/>
</dbReference>
<dbReference type="eggNOG" id="COG3774">
    <property type="taxonomic scope" value="Bacteria"/>
</dbReference>
<dbReference type="PANTHER" id="PTHR32385:SF15">
    <property type="entry name" value="INOSITOL PHOSPHOCERAMIDE MANNOSYLTRANSFERASE 1"/>
    <property type="match status" value="1"/>
</dbReference>
<proteinExistence type="predicted"/>
<evidence type="ECO:0000313" key="2">
    <source>
        <dbReference type="Proteomes" id="UP000005697"/>
    </source>
</evidence>
<name>F0F886_9BACT</name>
<keyword evidence="2" id="KW-1185">Reference proteome</keyword>
<comment type="caution">
    <text evidence="1">The sequence shown here is derived from an EMBL/GenBank/DDBJ whole genome shotgun (WGS) entry which is preliminary data.</text>
</comment>
<protein>
    <submittedName>
        <fullName evidence="1">Capsular polysaccharide synthesis protein</fullName>
        <ecNumber evidence="1">2.4.1.-</ecNumber>
    </submittedName>
</protein>
<dbReference type="Gene3D" id="3.90.550.20">
    <property type="match status" value="1"/>
</dbReference>
<dbReference type="GO" id="GO:0000030">
    <property type="term" value="F:mannosyltransferase activity"/>
    <property type="evidence" value="ECO:0007669"/>
    <property type="project" value="TreeGrafter"/>
</dbReference>
<evidence type="ECO:0000313" key="1">
    <source>
        <dbReference type="EMBL" id="EGC19681.1"/>
    </source>
</evidence>
<dbReference type="OrthoDB" id="9802881at2"/>
<dbReference type="InterPro" id="IPR051706">
    <property type="entry name" value="Glycosyltransferase_domain"/>
</dbReference>
<dbReference type="Proteomes" id="UP000005697">
    <property type="component" value="Unassembled WGS sequence"/>
</dbReference>
<keyword evidence="1" id="KW-0808">Transferase</keyword>
<accession>F0F886</accession>
<dbReference type="EMBL" id="AEWX01000025">
    <property type="protein sequence ID" value="EGC19681.1"/>
    <property type="molecule type" value="Genomic_DNA"/>
</dbReference>
<dbReference type="RefSeq" id="WP_007366556.1">
    <property type="nucleotide sequence ID" value="NZ_GL872282.1"/>
</dbReference>
<sequence length="317" mass="37722">MTLFSKVNSFYKEGGWHLVRRKIVNRLYKIRDGFFYHSSVFVHKNYLPKGLSSEMSDWQAYQYLKRCSRHFLDDLPIYEMKKGTPPRIVWWCWLQGEENAPLLCKACLRSIKKSLPQYEIIIITNENYRNYTNIPRYIIEKYEKGIILGAHFADILRTDLLVRNGGVWIDSTVYCTGYHEDLFALPFFVFKNWRPGGDVGCVCSNWLISSTKNNPILKTTLELTYYYWRKHDSAVNYLFYHLLFHIATERYSEQWKQVPNYPNTAPHVLQFELFDEYSEERLRQIKSISDFHKLTRHKVPGVKGKTTYSFYEFISGS</sequence>
<keyword evidence="1" id="KW-0328">Glycosyltransferase</keyword>
<dbReference type="SUPFAM" id="SSF53448">
    <property type="entry name" value="Nucleotide-diphospho-sugar transferases"/>
    <property type="match status" value="1"/>
</dbReference>